<dbReference type="InterPro" id="IPR046856">
    <property type="entry name" value="Gemin6_C"/>
</dbReference>
<evidence type="ECO:0000259" key="1">
    <source>
        <dbReference type="PROSITE" id="PS52001"/>
    </source>
</evidence>
<dbReference type="Proteomes" id="UP001445076">
    <property type="component" value="Unassembled WGS sequence"/>
</dbReference>
<sequence>MSDVNDTHKIFTNDPVLLHSMIHCQVTVTTTDHKQYTGWVHTIDPVSESVVLVDFGENGSKEVILVSGYNVENIKVINSNPPPGLAQFIDTLFRKEQVHYSSQQLTARREALCVWLAENRVPYTVTDDMSIQVLQAAMISPPYEPESVQCTNEVVLDKVMKLVQQMPNLSNSKSL</sequence>
<dbReference type="AlphaFoldDB" id="A0AAW0XZW4"/>
<dbReference type="InterPro" id="IPR009422">
    <property type="entry name" value="Gemin6"/>
</dbReference>
<dbReference type="Pfam" id="PF06372">
    <property type="entry name" value="Gemin6"/>
    <property type="match status" value="1"/>
</dbReference>
<evidence type="ECO:0000313" key="3">
    <source>
        <dbReference type="Proteomes" id="UP001445076"/>
    </source>
</evidence>
<dbReference type="GO" id="GO:0005634">
    <property type="term" value="C:nucleus"/>
    <property type="evidence" value="ECO:0007669"/>
    <property type="project" value="InterPro"/>
</dbReference>
<accession>A0AAW0XZW4</accession>
<dbReference type="InterPro" id="IPR046857">
    <property type="entry name" value="Gemin6_Sm-like_dom"/>
</dbReference>
<dbReference type="Pfam" id="PF20417">
    <property type="entry name" value="Gemin6_C"/>
    <property type="match status" value="1"/>
</dbReference>
<dbReference type="PANTHER" id="PTHR14710:SF2">
    <property type="entry name" value="GEM-ASSOCIATED PROTEIN 6"/>
    <property type="match status" value="1"/>
</dbReference>
<evidence type="ECO:0000313" key="2">
    <source>
        <dbReference type="EMBL" id="KAK8745180.1"/>
    </source>
</evidence>
<dbReference type="GO" id="GO:0032797">
    <property type="term" value="C:SMN complex"/>
    <property type="evidence" value="ECO:0007669"/>
    <property type="project" value="TreeGrafter"/>
</dbReference>
<dbReference type="GO" id="GO:0000245">
    <property type="term" value="P:spliceosomal complex assembly"/>
    <property type="evidence" value="ECO:0007669"/>
    <property type="project" value="InterPro"/>
</dbReference>
<gene>
    <name evidence="2" type="ORF">OTU49_000499</name>
</gene>
<protein>
    <recommendedName>
        <fullName evidence="1">AD domain-containing protein</fullName>
    </recommendedName>
</protein>
<dbReference type="EMBL" id="JARKIK010000020">
    <property type="protein sequence ID" value="KAK8745180.1"/>
    <property type="molecule type" value="Genomic_DNA"/>
</dbReference>
<name>A0AAW0XZW4_CHEQU</name>
<feature type="domain" description="AD" evidence="1">
    <location>
        <begin position="81"/>
        <end position="171"/>
    </location>
</feature>
<dbReference type="GO" id="GO:0000387">
    <property type="term" value="P:spliceosomal snRNP assembly"/>
    <property type="evidence" value="ECO:0007669"/>
    <property type="project" value="TreeGrafter"/>
</dbReference>
<dbReference type="PROSITE" id="PS52001">
    <property type="entry name" value="AD"/>
    <property type="match status" value="1"/>
</dbReference>
<dbReference type="PANTHER" id="PTHR14710">
    <property type="entry name" value="GEM-ASSOCIATED PROTEIN 6"/>
    <property type="match status" value="1"/>
</dbReference>
<reference evidence="2 3" key="1">
    <citation type="journal article" date="2024" name="BMC Genomics">
        <title>Genome assembly of redclaw crayfish (Cherax quadricarinatus) provides insights into its immune adaptation and hypoxia tolerance.</title>
        <authorList>
            <person name="Liu Z."/>
            <person name="Zheng J."/>
            <person name="Li H."/>
            <person name="Fang K."/>
            <person name="Wang S."/>
            <person name="He J."/>
            <person name="Zhou D."/>
            <person name="Weng S."/>
            <person name="Chi M."/>
            <person name="Gu Z."/>
            <person name="He J."/>
            <person name="Li F."/>
            <person name="Wang M."/>
        </authorList>
    </citation>
    <scope>NUCLEOTIDE SEQUENCE [LARGE SCALE GENOMIC DNA]</scope>
    <source>
        <strain evidence="2">ZL_2023a</strain>
    </source>
</reference>
<keyword evidence="3" id="KW-1185">Reference proteome</keyword>
<dbReference type="InterPro" id="IPR047574">
    <property type="entry name" value="AD"/>
</dbReference>
<proteinExistence type="predicted"/>
<organism evidence="2 3">
    <name type="scientific">Cherax quadricarinatus</name>
    <name type="common">Australian red claw crayfish</name>
    <dbReference type="NCBI Taxonomy" id="27406"/>
    <lineage>
        <taxon>Eukaryota</taxon>
        <taxon>Metazoa</taxon>
        <taxon>Ecdysozoa</taxon>
        <taxon>Arthropoda</taxon>
        <taxon>Crustacea</taxon>
        <taxon>Multicrustacea</taxon>
        <taxon>Malacostraca</taxon>
        <taxon>Eumalacostraca</taxon>
        <taxon>Eucarida</taxon>
        <taxon>Decapoda</taxon>
        <taxon>Pleocyemata</taxon>
        <taxon>Astacidea</taxon>
        <taxon>Parastacoidea</taxon>
        <taxon>Parastacidae</taxon>
        <taxon>Cherax</taxon>
    </lineage>
</organism>
<dbReference type="Gene3D" id="2.30.30.100">
    <property type="match status" value="1"/>
</dbReference>
<comment type="caution">
    <text evidence="2">The sequence shown here is derived from an EMBL/GenBank/DDBJ whole genome shotgun (WGS) entry which is preliminary data.</text>
</comment>